<keyword evidence="7" id="KW-1185">Reference proteome</keyword>
<dbReference type="InterPro" id="IPR050738">
    <property type="entry name" value="Sulfatase"/>
</dbReference>
<dbReference type="PROSITE" id="PS00149">
    <property type="entry name" value="SULFATASE_2"/>
    <property type="match status" value="1"/>
</dbReference>
<reference evidence="6 7" key="1">
    <citation type="submission" date="2024-06" db="EMBL/GenBank/DDBJ databases">
        <title>Soil Sphingobacterium thalpophilum.</title>
        <authorList>
            <person name="Yang J."/>
            <person name="Li J."/>
        </authorList>
    </citation>
    <scope>NUCLEOTIDE SEQUENCE [LARGE SCALE GENOMIC DNA]</scope>
    <source>
        <strain evidence="6 7">22g91tb</strain>
    </source>
</reference>
<organism evidence="6 7">
    <name type="scientific">Sphingobacterium thalpophilum</name>
    <dbReference type="NCBI Taxonomy" id="259"/>
    <lineage>
        <taxon>Bacteria</taxon>
        <taxon>Pseudomonadati</taxon>
        <taxon>Bacteroidota</taxon>
        <taxon>Sphingobacteriia</taxon>
        <taxon>Sphingobacteriales</taxon>
        <taxon>Sphingobacteriaceae</taxon>
        <taxon>Sphingobacterium</taxon>
    </lineage>
</organism>
<evidence type="ECO:0000313" key="7">
    <source>
        <dbReference type="Proteomes" id="UP001566204"/>
    </source>
</evidence>
<evidence type="ECO:0000256" key="4">
    <source>
        <dbReference type="ARBA" id="ARBA00022837"/>
    </source>
</evidence>
<accession>A0ABV4HFX4</accession>
<dbReference type="SUPFAM" id="SSF53649">
    <property type="entry name" value="Alkaline phosphatase-like"/>
    <property type="match status" value="1"/>
</dbReference>
<sequence>MLYTKFLSLLVLLLAITYVNGQHNKPNIILILTDDLGYSDIGCYGSPNISTPFLDSIASRGVRATNFMVSTPSCTPSRASLLTGRYASRYNLPAPIGPGSDLGLPDDEETIAELLKKVGYRTALIGKWHLGDKQSYHHPNQQGFDSFYGMLYSHDYRAPYVKTDSVIKIFRNRKPEVIAPDDSDLSALYHQESLKFIEEQTREQPFFLYYAHNFPHLPLALSTKNNRYQDQQNAGPLGAVMRELDHNFEELWRAVERNGLADNTILIFSSDNGPWISYPARMSDDQATKNWHVGTAGVFRGSKAETTEGGVRVPFIVYGKGYAQEGKVIRQAISNLDVLPTVVKWAGAPLPKKALDGQAIDSLLNGRSEDLKSAHRPIFLVNYGQVEAVRSGDWKYRRIPAGINSISGKRYDAVEELYNIAWDPSERSNILNDYPEKATELRLLFERFDGNMN</sequence>
<dbReference type="Pfam" id="PF00884">
    <property type="entry name" value="Sulfatase"/>
    <property type="match status" value="1"/>
</dbReference>
<dbReference type="RefSeq" id="WP_370483117.1">
    <property type="nucleotide sequence ID" value="NZ_JBEOQA010000002.1"/>
</dbReference>
<keyword evidence="2" id="KW-0479">Metal-binding</keyword>
<protein>
    <submittedName>
        <fullName evidence="6">Sulfatase-like hydrolase/transferase</fullName>
    </submittedName>
</protein>
<evidence type="ECO:0000313" key="6">
    <source>
        <dbReference type="EMBL" id="MEZ0453418.1"/>
    </source>
</evidence>
<dbReference type="Gene3D" id="3.40.720.10">
    <property type="entry name" value="Alkaline Phosphatase, subunit A"/>
    <property type="match status" value="1"/>
</dbReference>
<feature type="domain" description="Sulfatase N-terminal" evidence="5">
    <location>
        <begin position="26"/>
        <end position="348"/>
    </location>
</feature>
<dbReference type="InterPro" id="IPR024607">
    <property type="entry name" value="Sulfatase_CS"/>
</dbReference>
<name>A0ABV4HFX4_9SPHI</name>
<evidence type="ECO:0000256" key="3">
    <source>
        <dbReference type="ARBA" id="ARBA00022801"/>
    </source>
</evidence>
<evidence type="ECO:0000256" key="2">
    <source>
        <dbReference type="ARBA" id="ARBA00022723"/>
    </source>
</evidence>
<dbReference type="InterPro" id="IPR017850">
    <property type="entry name" value="Alkaline_phosphatase_core_sf"/>
</dbReference>
<comment type="similarity">
    <text evidence="1">Belongs to the sulfatase family.</text>
</comment>
<proteinExistence type="inferred from homology"/>
<evidence type="ECO:0000256" key="1">
    <source>
        <dbReference type="ARBA" id="ARBA00008779"/>
    </source>
</evidence>
<keyword evidence="3" id="KW-0378">Hydrolase</keyword>
<dbReference type="InterPro" id="IPR000917">
    <property type="entry name" value="Sulfatase_N"/>
</dbReference>
<keyword evidence="4" id="KW-0106">Calcium</keyword>
<dbReference type="EMBL" id="JBEOQB010000005">
    <property type="protein sequence ID" value="MEZ0453418.1"/>
    <property type="molecule type" value="Genomic_DNA"/>
</dbReference>
<evidence type="ECO:0000259" key="5">
    <source>
        <dbReference type="Pfam" id="PF00884"/>
    </source>
</evidence>
<dbReference type="Proteomes" id="UP001566204">
    <property type="component" value="Unassembled WGS sequence"/>
</dbReference>
<dbReference type="PANTHER" id="PTHR42693">
    <property type="entry name" value="ARYLSULFATASE FAMILY MEMBER"/>
    <property type="match status" value="1"/>
</dbReference>
<comment type="caution">
    <text evidence="6">The sequence shown here is derived from an EMBL/GenBank/DDBJ whole genome shotgun (WGS) entry which is preliminary data.</text>
</comment>
<dbReference type="PROSITE" id="PS00523">
    <property type="entry name" value="SULFATASE_1"/>
    <property type="match status" value="1"/>
</dbReference>
<dbReference type="Gene3D" id="3.30.1120.10">
    <property type="match status" value="1"/>
</dbReference>
<dbReference type="PANTHER" id="PTHR42693:SF53">
    <property type="entry name" value="ENDO-4-O-SULFATASE"/>
    <property type="match status" value="1"/>
</dbReference>
<gene>
    <name evidence="6" type="ORF">ABTW24_17635</name>
</gene>